<protein>
    <recommendedName>
        <fullName evidence="3">Dipeptidylpeptidase IV N-terminal domain-containing protein</fullName>
    </recommendedName>
</protein>
<reference evidence="1 2" key="1">
    <citation type="submission" date="2020-01" db="EMBL/GenBank/DDBJ databases">
        <title>Whole-genome sequence of Heliobacterium undosum DSM 13378.</title>
        <authorList>
            <person name="Kyndt J.A."/>
            <person name="Meyer T.E."/>
        </authorList>
    </citation>
    <scope>NUCLEOTIDE SEQUENCE [LARGE SCALE GENOMIC DNA]</scope>
    <source>
        <strain evidence="1 2">DSM 13378</strain>
    </source>
</reference>
<sequence length="318" mass="36352">MNRAMEVSLPPALMGVFLVDWLDEGRLVVGLQDSEDDQLTASLYIYDLQQKKLTLFYQGKDETGYEMTLKHLKDDAFAFLGRDKITIFDKTTLQPQRVIRLPPSTRGSDLSSDGQRLVFCDDRGLNVADTDLSNRKLLVKRTGQDLHVKAPFSPKWSNDDSQLLYILCLYEGTEGLGVIQPNGTGHQFFPIPDVGYTQWLNDNRQILCGQSDYIQTLSMLIDTGTGTMTNLDDERNKCGMIMDRSNERIAYALRVEEQEPYRHEMTVYIRDRKSGQDRFASSVHYQIRNISWAPSSRQIAYSTISEKGESKLWVQPLE</sequence>
<organism evidence="1 2">
    <name type="scientific">Heliomicrobium undosum</name>
    <dbReference type="NCBI Taxonomy" id="121734"/>
    <lineage>
        <taxon>Bacteria</taxon>
        <taxon>Bacillati</taxon>
        <taxon>Bacillota</taxon>
        <taxon>Clostridia</taxon>
        <taxon>Eubacteriales</taxon>
        <taxon>Heliobacteriaceae</taxon>
        <taxon>Heliomicrobium</taxon>
    </lineage>
</organism>
<keyword evidence="2" id="KW-1185">Reference proteome</keyword>
<dbReference type="OrthoDB" id="108903at2"/>
<proteinExistence type="predicted"/>
<dbReference type="SUPFAM" id="SSF82171">
    <property type="entry name" value="DPP6 N-terminal domain-like"/>
    <property type="match status" value="1"/>
</dbReference>
<name>A0A845L6L2_9FIRM</name>
<dbReference type="AlphaFoldDB" id="A0A845L6L2"/>
<dbReference type="RefSeq" id="WP_161258991.1">
    <property type="nucleotide sequence ID" value="NZ_WXEY01000014.1"/>
</dbReference>
<evidence type="ECO:0000313" key="2">
    <source>
        <dbReference type="Proteomes" id="UP000463470"/>
    </source>
</evidence>
<dbReference type="EMBL" id="WXEY01000014">
    <property type="protein sequence ID" value="MZP30464.1"/>
    <property type="molecule type" value="Genomic_DNA"/>
</dbReference>
<evidence type="ECO:0000313" key="1">
    <source>
        <dbReference type="EMBL" id="MZP30464.1"/>
    </source>
</evidence>
<dbReference type="Proteomes" id="UP000463470">
    <property type="component" value="Unassembled WGS sequence"/>
</dbReference>
<dbReference type="InterPro" id="IPR011042">
    <property type="entry name" value="6-blade_b-propeller_TolB-like"/>
</dbReference>
<gene>
    <name evidence="1" type="ORF">GTO91_12145</name>
</gene>
<dbReference type="Gene3D" id="2.120.10.30">
    <property type="entry name" value="TolB, C-terminal domain"/>
    <property type="match status" value="1"/>
</dbReference>
<accession>A0A845L6L2</accession>
<comment type="caution">
    <text evidence="1">The sequence shown here is derived from an EMBL/GenBank/DDBJ whole genome shotgun (WGS) entry which is preliminary data.</text>
</comment>
<evidence type="ECO:0008006" key="3">
    <source>
        <dbReference type="Google" id="ProtNLM"/>
    </source>
</evidence>